<organism evidence="9 10">
    <name type="scientific">Dietzia aerolata</name>
    <dbReference type="NCBI Taxonomy" id="595984"/>
    <lineage>
        <taxon>Bacteria</taxon>
        <taxon>Bacillati</taxon>
        <taxon>Actinomycetota</taxon>
        <taxon>Actinomycetes</taxon>
        <taxon>Mycobacteriales</taxon>
        <taxon>Dietziaceae</taxon>
        <taxon>Dietzia</taxon>
    </lineage>
</organism>
<keyword evidence="4 7" id="KW-1133">Transmembrane helix</keyword>
<evidence type="ECO:0000313" key="10">
    <source>
        <dbReference type="Proteomes" id="UP001589700"/>
    </source>
</evidence>
<feature type="transmembrane region" description="Helical" evidence="7">
    <location>
        <begin position="48"/>
        <end position="66"/>
    </location>
</feature>
<keyword evidence="2 7" id="KW-0812">Transmembrane</keyword>
<name>A0ABV5JUB6_9ACTN</name>
<feature type="transmembrane region" description="Helical" evidence="7">
    <location>
        <begin position="197"/>
        <end position="223"/>
    </location>
</feature>
<dbReference type="PANTHER" id="PTHR30371">
    <property type="entry name" value="SEC-INDEPENDENT PROTEIN TRANSLOCASE PROTEIN TATC"/>
    <property type="match status" value="1"/>
</dbReference>
<feature type="transmembrane region" description="Helical" evidence="7">
    <location>
        <begin position="235"/>
        <end position="251"/>
    </location>
</feature>
<comment type="similarity">
    <text evidence="7">Belongs to the TatC family.</text>
</comment>
<dbReference type="Pfam" id="PF00902">
    <property type="entry name" value="TatC"/>
    <property type="match status" value="1"/>
</dbReference>
<dbReference type="Proteomes" id="UP001589700">
    <property type="component" value="Unassembled WGS sequence"/>
</dbReference>
<dbReference type="InterPro" id="IPR002033">
    <property type="entry name" value="TatC"/>
</dbReference>
<feature type="transmembrane region" description="Helical" evidence="7">
    <location>
        <begin position="151"/>
        <end position="177"/>
    </location>
</feature>
<feature type="transmembrane region" description="Helical" evidence="7">
    <location>
        <begin position="118"/>
        <end position="139"/>
    </location>
</feature>
<gene>
    <name evidence="7 9" type="primary">tatC</name>
    <name evidence="9" type="ORF">ACFFVD_15525</name>
</gene>
<dbReference type="EMBL" id="JBHMDY010000013">
    <property type="protein sequence ID" value="MFB9261206.1"/>
    <property type="molecule type" value="Genomic_DNA"/>
</dbReference>
<reference evidence="9 10" key="1">
    <citation type="submission" date="2024-09" db="EMBL/GenBank/DDBJ databases">
        <authorList>
            <person name="Sun Q."/>
            <person name="Mori K."/>
        </authorList>
    </citation>
    <scope>NUCLEOTIDE SEQUENCE [LARGE SCALE GENOMIC DNA]</scope>
    <source>
        <strain evidence="9 10">CCM 7659</strain>
    </source>
</reference>
<comment type="subcellular location">
    <subcellularLocation>
        <location evidence="7">Cell membrane</location>
        <topology evidence="7">Multi-pass membrane protein</topology>
    </subcellularLocation>
    <subcellularLocation>
        <location evidence="1">Membrane</location>
        <topology evidence="1">Multi-pass membrane protein</topology>
    </subcellularLocation>
</comment>
<dbReference type="PANTHER" id="PTHR30371:SF0">
    <property type="entry name" value="SEC-INDEPENDENT PROTEIN TRANSLOCASE PROTEIN TATC, CHLOROPLASTIC-RELATED"/>
    <property type="match status" value="1"/>
</dbReference>
<keyword evidence="7" id="KW-1003">Cell membrane</keyword>
<evidence type="ECO:0000256" key="5">
    <source>
        <dbReference type="ARBA" id="ARBA00023010"/>
    </source>
</evidence>
<dbReference type="InterPro" id="IPR019820">
    <property type="entry name" value="Sec-indep_translocase_CS"/>
</dbReference>
<evidence type="ECO:0000256" key="2">
    <source>
        <dbReference type="ARBA" id="ARBA00022692"/>
    </source>
</evidence>
<evidence type="ECO:0000256" key="8">
    <source>
        <dbReference type="SAM" id="MobiDB-lite"/>
    </source>
</evidence>
<proteinExistence type="inferred from homology"/>
<evidence type="ECO:0000256" key="4">
    <source>
        <dbReference type="ARBA" id="ARBA00022989"/>
    </source>
</evidence>
<comment type="function">
    <text evidence="7">Part of the twin-arginine translocation (Tat) system that transports large folded proteins containing a characteristic twin-arginine motif in their signal peptide across membranes. Together with TatB, TatC is part of a receptor directly interacting with Tat signal peptides.</text>
</comment>
<comment type="subunit">
    <text evidence="7">The Tat system comprises two distinct complexes: a TatABC complex, containing multiple copies of TatA, TatB and TatC subunits, and a separate TatA complex, containing only TatA subunits. Substrates initially bind to the TatABC complex, which probably triggers association of the separate TatA complex to form the active translocon.</text>
</comment>
<sequence>MTDTGSPATGVSQKGGAGRLRSKRRRRPRNPDGTMPLIEHIYELRKRLLIAVAAIVVGLGFGFFWYGSSLGPIPSLGEILTGPYCDIPPGARLQLGDGDECRLLATGPFEQFMLRLKVAATAGIVMSSPVWLYQLWAFITPGLHKNEKRYGVAFTILAAVLFIGGAILAYVVIVYALEFLLSIGDNVQTTALSGSQYFTFLIQLILIFGVSFEIPLLLAMLNVAGVVSYEALAKSRRGIIMGIFVFAAVASPGQDPFSMLALALAVTLLVEGAIQFARIHDKRKKKSKAEWLDVDDESASTIEAASGIGASGDLGSSGPLERPAPVRTSAPAGGSPATTASPLQAPAAGGSLYDDII</sequence>
<evidence type="ECO:0000256" key="6">
    <source>
        <dbReference type="ARBA" id="ARBA00023136"/>
    </source>
</evidence>
<feature type="transmembrane region" description="Helical" evidence="7">
    <location>
        <begin position="257"/>
        <end position="277"/>
    </location>
</feature>
<evidence type="ECO:0000313" key="9">
    <source>
        <dbReference type="EMBL" id="MFB9261206.1"/>
    </source>
</evidence>
<accession>A0ABV5JUB6</accession>
<dbReference type="PRINTS" id="PR01840">
    <property type="entry name" value="TATCFAMILY"/>
</dbReference>
<dbReference type="NCBIfam" id="TIGR00945">
    <property type="entry name" value="tatC"/>
    <property type="match status" value="1"/>
</dbReference>
<keyword evidence="7" id="KW-0813">Transport</keyword>
<comment type="caution">
    <text evidence="9">The sequence shown here is derived from an EMBL/GenBank/DDBJ whole genome shotgun (WGS) entry which is preliminary data.</text>
</comment>
<feature type="compositionally biased region" description="Polar residues" evidence="8">
    <location>
        <begin position="1"/>
        <end position="12"/>
    </location>
</feature>
<keyword evidence="5 7" id="KW-0811">Translocation</keyword>
<keyword evidence="6 7" id="KW-0472">Membrane</keyword>
<keyword evidence="3 7" id="KW-0653">Protein transport</keyword>
<feature type="region of interest" description="Disordered" evidence="8">
    <location>
        <begin position="1"/>
        <end position="32"/>
    </location>
</feature>
<evidence type="ECO:0000256" key="7">
    <source>
        <dbReference type="HAMAP-Rule" id="MF_00902"/>
    </source>
</evidence>
<feature type="region of interest" description="Disordered" evidence="8">
    <location>
        <begin position="307"/>
        <end position="357"/>
    </location>
</feature>
<dbReference type="HAMAP" id="MF_00902">
    <property type="entry name" value="TatC"/>
    <property type="match status" value="1"/>
</dbReference>
<protein>
    <recommendedName>
        <fullName evidence="7">Sec-independent protein translocase protein TatC</fullName>
    </recommendedName>
</protein>
<dbReference type="RefSeq" id="WP_182631720.1">
    <property type="nucleotide sequence ID" value="NZ_JAALDM010000078.1"/>
</dbReference>
<evidence type="ECO:0000256" key="1">
    <source>
        <dbReference type="ARBA" id="ARBA00004141"/>
    </source>
</evidence>
<dbReference type="PROSITE" id="PS01218">
    <property type="entry name" value="TATC"/>
    <property type="match status" value="1"/>
</dbReference>
<keyword evidence="10" id="KW-1185">Reference proteome</keyword>
<evidence type="ECO:0000256" key="3">
    <source>
        <dbReference type="ARBA" id="ARBA00022927"/>
    </source>
</evidence>